<feature type="transmembrane region" description="Helical" evidence="7">
    <location>
        <begin position="239"/>
        <end position="257"/>
    </location>
</feature>
<dbReference type="UniPathway" id="UPA00664"/>
<dbReference type="NCBIfam" id="TIGR00544">
    <property type="entry name" value="lgt"/>
    <property type="match status" value="1"/>
</dbReference>
<comment type="subcellular location">
    <subcellularLocation>
        <location evidence="7">Cell membrane</location>
        <topology evidence="7">Multi-pass membrane protein</topology>
    </subcellularLocation>
</comment>
<keyword evidence="6 7" id="KW-0472">Membrane</keyword>
<evidence type="ECO:0000256" key="2">
    <source>
        <dbReference type="ARBA" id="ARBA00022475"/>
    </source>
</evidence>
<reference evidence="8 9" key="1">
    <citation type="submission" date="2016-08" db="EMBL/GenBank/DDBJ databases">
        <title>Novel Firmicute Genomes.</title>
        <authorList>
            <person name="Poppleton D.I."/>
            <person name="Gribaldo S."/>
        </authorList>
    </citation>
    <scope>NUCLEOTIDE SEQUENCE [LARGE SCALE GENOMIC DNA]</scope>
    <source>
        <strain evidence="8 9">RAOx-1</strain>
    </source>
</reference>
<dbReference type="GO" id="GO:0008961">
    <property type="term" value="F:phosphatidylglycerol-prolipoprotein diacylglyceryl transferase activity"/>
    <property type="evidence" value="ECO:0007669"/>
    <property type="project" value="UniProtKB-UniRule"/>
</dbReference>
<dbReference type="PANTHER" id="PTHR30589:SF0">
    <property type="entry name" value="PHOSPHATIDYLGLYCEROL--PROLIPOPROTEIN DIACYLGLYCERYL TRANSFERASE"/>
    <property type="match status" value="1"/>
</dbReference>
<feature type="transmembrane region" description="Helical" evidence="7">
    <location>
        <begin position="118"/>
        <end position="136"/>
    </location>
</feature>
<dbReference type="OrthoDB" id="871140at2"/>
<proteinExistence type="inferred from homology"/>
<protein>
    <recommendedName>
        <fullName evidence="7">Phosphatidylglycerol--prolipoprotein diacylglyceryl transferase</fullName>
        <ecNumber evidence="7">2.5.1.145</ecNumber>
    </recommendedName>
</protein>
<feature type="transmembrane region" description="Helical" evidence="7">
    <location>
        <begin position="209"/>
        <end position="227"/>
    </location>
</feature>
<feature type="binding site" evidence="7">
    <location>
        <position position="137"/>
    </location>
    <ligand>
        <name>a 1,2-diacyl-sn-glycero-3-phospho-(1'-sn-glycerol)</name>
        <dbReference type="ChEBI" id="CHEBI:64716"/>
    </ligand>
</feature>
<dbReference type="EC" id="2.5.1.145" evidence="7"/>
<dbReference type="RefSeq" id="WP_120190933.1">
    <property type="nucleotide sequence ID" value="NZ_MCHY01000011.1"/>
</dbReference>
<dbReference type="InterPro" id="IPR001640">
    <property type="entry name" value="Lgt"/>
</dbReference>
<evidence type="ECO:0000256" key="7">
    <source>
        <dbReference type="HAMAP-Rule" id="MF_01147"/>
    </source>
</evidence>
<evidence type="ECO:0000256" key="4">
    <source>
        <dbReference type="ARBA" id="ARBA00022692"/>
    </source>
</evidence>
<dbReference type="GO" id="GO:0042158">
    <property type="term" value="P:lipoprotein biosynthetic process"/>
    <property type="evidence" value="ECO:0007669"/>
    <property type="project" value="UniProtKB-UniRule"/>
</dbReference>
<sequence length="270" mass="30496">MDSITPLNPVAIQLGPIPIHWYGLILGSGALIGLLLAMRESKRFELDPDVFLDLVMWGVPISIICARIYYVVFEWDNYYRHHPGEIIAIWQGGIAIHGALIGAILTGIVFCRKRGLSFWRIADFAAPSILIGQAVGRWGNFMNQEAYGGPVSRAFLESLQLPTFIIEQMYIKGAYHHPTFLYESVWNLLGVGLLLLLRRKAPLRRGELFCSYLIWYSIGRFFIEGMRTDSLMVTDTLRAAQMISVAIIVVAIGLWIGRRKMGYAKLKYGE</sequence>
<dbReference type="GO" id="GO:0005886">
    <property type="term" value="C:plasma membrane"/>
    <property type="evidence" value="ECO:0007669"/>
    <property type="project" value="UniProtKB-SubCell"/>
</dbReference>
<dbReference type="EMBL" id="MCHY01000011">
    <property type="protein sequence ID" value="RKD21816.1"/>
    <property type="molecule type" value="Genomic_DNA"/>
</dbReference>
<dbReference type="PANTHER" id="PTHR30589">
    <property type="entry name" value="PROLIPOPROTEIN DIACYLGLYCERYL TRANSFERASE"/>
    <property type="match status" value="1"/>
</dbReference>
<keyword evidence="8" id="KW-0449">Lipoprotein</keyword>
<comment type="caution">
    <text evidence="8">The sequence shown here is derived from an EMBL/GenBank/DDBJ whole genome shotgun (WGS) entry which is preliminary data.</text>
</comment>
<evidence type="ECO:0000256" key="1">
    <source>
        <dbReference type="ARBA" id="ARBA00007150"/>
    </source>
</evidence>
<dbReference type="PROSITE" id="PS01311">
    <property type="entry name" value="LGT"/>
    <property type="match status" value="1"/>
</dbReference>
<keyword evidence="3 7" id="KW-0808">Transferase</keyword>
<keyword evidence="5 7" id="KW-1133">Transmembrane helix</keyword>
<feature type="transmembrane region" description="Helical" evidence="7">
    <location>
        <begin position="50"/>
        <end position="69"/>
    </location>
</feature>
<accession>A0A419SEQ6</accession>
<comment type="pathway">
    <text evidence="7">Protein modification; lipoprotein biosynthesis (diacylglyceryl transfer).</text>
</comment>
<feature type="transmembrane region" description="Helical" evidence="7">
    <location>
        <begin position="179"/>
        <end position="197"/>
    </location>
</feature>
<comment type="similarity">
    <text evidence="1 7">Belongs to the Lgt family.</text>
</comment>
<dbReference type="Proteomes" id="UP000284219">
    <property type="component" value="Unassembled WGS sequence"/>
</dbReference>
<evidence type="ECO:0000313" key="8">
    <source>
        <dbReference type="EMBL" id="RKD21816.1"/>
    </source>
</evidence>
<evidence type="ECO:0000256" key="3">
    <source>
        <dbReference type="ARBA" id="ARBA00022679"/>
    </source>
</evidence>
<evidence type="ECO:0000313" key="9">
    <source>
        <dbReference type="Proteomes" id="UP000284219"/>
    </source>
</evidence>
<dbReference type="Pfam" id="PF01790">
    <property type="entry name" value="LGT"/>
    <property type="match status" value="1"/>
</dbReference>
<name>A0A419SEQ6_9BACL</name>
<organism evidence="8 9">
    <name type="scientific">Ammoniphilus oxalaticus</name>
    <dbReference type="NCBI Taxonomy" id="66863"/>
    <lineage>
        <taxon>Bacteria</taxon>
        <taxon>Bacillati</taxon>
        <taxon>Bacillota</taxon>
        <taxon>Bacilli</taxon>
        <taxon>Bacillales</taxon>
        <taxon>Paenibacillaceae</taxon>
        <taxon>Aneurinibacillus group</taxon>
        <taxon>Ammoniphilus</taxon>
    </lineage>
</organism>
<keyword evidence="4 7" id="KW-0812">Transmembrane</keyword>
<evidence type="ECO:0000256" key="5">
    <source>
        <dbReference type="ARBA" id="ARBA00022989"/>
    </source>
</evidence>
<keyword evidence="2 7" id="KW-1003">Cell membrane</keyword>
<comment type="function">
    <text evidence="7">Catalyzes the transfer of the diacylglyceryl group from phosphatidylglycerol to the sulfhydryl group of the N-terminal cysteine of a prolipoprotein, the first step in the formation of mature lipoproteins.</text>
</comment>
<gene>
    <name evidence="7" type="primary">lgt</name>
    <name evidence="8" type="ORF">BEP19_14475</name>
</gene>
<dbReference type="HAMAP" id="MF_01147">
    <property type="entry name" value="Lgt"/>
    <property type="match status" value="1"/>
</dbReference>
<feature type="transmembrane region" description="Helical" evidence="7">
    <location>
        <begin position="20"/>
        <end position="38"/>
    </location>
</feature>
<comment type="catalytic activity">
    <reaction evidence="7">
        <text>L-cysteinyl-[prolipoprotein] + a 1,2-diacyl-sn-glycero-3-phospho-(1'-sn-glycerol) = an S-1,2-diacyl-sn-glyceryl-L-cysteinyl-[prolipoprotein] + sn-glycerol 1-phosphate + H(+)</text>
        <dbReference type="Rhea" id="RHEA:56712"/>
        <dbReference type="Rhea" id="RHEA-COMP:14679"/>
        <dbReference type="Rhea" id="RHEA-COMP:14680"/>
        <dbReference type="ChEBI" id="CHEBI:15378"/>
        <dbReference type="ChEBI" id="CHEBI:29950"/>
        <dbReference type="ChEBI" id="CHEBI:57685"/>
        <dbReference type="ChEBI" id="CHEBI:64716"/>
        <dbReference type="ChEBI" id="CHEBI:140658"/>
        <dbReference type="EC" id="2.5.1.145"/>
    </reaction>
</comment>
<feature type="transmembrane region" description="Helical" evidence="7">
    <location>
        <begin position="89"/>
        <end position="111"/>
    </location>
</feature>
<keyword evidence="9" id="KW-1185">Reference proteome</keyword>
<dbReference type="AlphaFoldDB" id="A0A419SEQ6"/>
<evidence type="ECO:0000256" key="6">
    <source>
        <dbReference type="ARBA" id="ARBA00023136"/>
    </source>
</evidence>